<dbReference type="AlphaFoldDB" id="A0A0J7YPL4"/>
<dbReference type="Proteomes" id="UP000035740">
    <property type="component" value="Unassembled WGS sequence"/>
</dbReference>
<dbReference type="GO" id="GO:0016020">
    <property type="term" value="C:membrane"/>
    <property type="evidence" value="ECO:0007669"/>
    <property type="project" value="InterPro"/>
</dbReference>
<gene>
    <name evidence="5" type="ORF">BVRB_039520</name>
</gene>
<proteinExistence type="inferred from homology"/>
<feature type="transmembrane region" description="Helical" evidence="3">
    <location>
        <begin position="157"/>
        <end position="175"/>
    </location>
</feature>
<comment type="subcellular location">
    <subcellularLocation>
        <location evidence="1">Membrane</location>
        <topology evidence="1">Multi-pass membrane protein</topology>
    </subcellularLocation>
</comment>
<evidence type="ECO:0000256" key="3">
    <source>
        <dbReference type="SAM" id="Phobius"/>
    </source>
</evidence>
<feature type="transmembrane region" description="Helical" evidence="3">
    <location>
        <begin position="103"/>
        <end position="121"/>
    </location>
</feature>
<evidence type="ECO:0000256" key="2">
    <source>
        <dbReference type="ARBA" id="ARBA00007635"/>
    </source>
</evidence>
<sequence length="188" mass="20246">REKFGALRSTGFVVVIAGLLLLITKGDLSALTSLRFSKGDLLMAGGAFLFSFYTVLLKLKNPGIRSGSILLFTFLAGTIMLLPFWGVEMYYYEPEMHFDGKTLGQIAYIGIGASLLSYYCWNNAVELIGSTNTSAVYNLLPLFSAIAAAVFLGEKLLPVQAISGIVILAGLLLITRVRKPSRSPSPAA</sequence>
<comment type="similarity">
    <text evidence="2">Belongs to the drug/metabolite transporter (DMT) superfamily. Plant drug/metabolite exporter (P-DME) (TC 2.A.7.4) family.</text>
</comment>
<dbReference type="InterPro" id="IPR000620">
    <property type="entry name" value="EamA_dom"/>
</dbReference>
<feature type="non-terminal residue" evidence="5">
    <location>
        <position position="1"/>
    </location>
</feature>
<dbReference type="SUPFAM" id="SSF103481">
    <property type="entry name" value="Multidrug resistance efflux transporter EmrE"/>
    <property type="match status" value="1"/>
</dbReference>
<keyword evidence="3" id="KW-1133">Transmembrane helix</keyword>
<evidence type="ECO:0000313" key="5">
    <source>
        <dbReference type="EMBL" id="KMS65093.1"/>
    </source>
</evidence>
<evidence type="ECO:0000313" key="6">
    <source>
        <dbReference type="Proteomes" id="UP000035740"/>
    </source>
</evidence>
<feature type="transmembrane region" description="Helical" evidence="3">
    <location>
        <begin position="36"/>
        <end position="57"/>
    </location>
</feature>
<reference evidence="5 6" key="1">
    <citation type="journal article" date="2014" name="Nature">
        <title>The genome of the recently domesticated crop plant sugar beet (Beta vulgaris).</title>
        <authorList>
            <person name="Dohm J.C."/>
            <person name="Minoche A.E."/>
            <person name="Holtgrawe D."/>
            <person name="Capella-Gutierrez S."/>
            <person name="Zakrzewski F."/>
            <person name="Tafer H."/>
            <person name="Rupp O."/>
            <person name="Sorensen T.R."/>
            <person name="Stracke R."/>
            <person name="Reinhardt R."/>
            <person name="Goesmann A."/>
            <person name="Kraft T."/>
            <person name="Schulz B."/>
            <person name="Stadler P.F."/>
            <person name="Schmidt T."/>
            <person name="Gabaldon T."/>
            <person name="Lehrach H."/>
            <person name="Weisshaar B."/>
            <person name="Himmelbauer H."/>
        </authorList>
    </citation>
    <scope>NUCLEOTIDE SEQUENCE [LARGE SCALE GENOMIC DNA]</scope>
    <source>
        <tissue evidence="5">Taproot</tissue>
    </source>
</reference>
<dbReference type="OrthoDB" id="306876at2759"/>
<feature type="transmembrane region" description="Helical" evidence="3">
    <location>
        <begin position="7"/>
        <end position="24"/>
    </location>
</feature>
<dbReference type="PANTHER" id="PTHR22911">
    <property type="entry name" value="ACYL-MALONYL CONDENSING ENZYME-RELATED"/>
    <property type="match status" value="1"/>
</dbReference>
<feature type="transmembrane region" description="Helical" evidence="3">
    <location>
        <begin position="69"/>
        <end position="91"/>
    </location>
</feature>
<dbReference type="Pfam" id="PF00892">
    <property type="entry name" value="EamA"/>
    <property type="match status" value="1"/>
</dbReference>
<dbReference type="InterPro" id="IPR037185">
    <property type="entry name" value="EmrE-like"/>
</dbReference>
<evidence type="ECO:0000259" key="4">
    <source>
        <dbReference type="Pfam" id="PF00892"/>
    </source>
</evidence>
<protein>
    <recommendedName>
        <fullName evidence="4">EamA domain-containing protein</fullName>
    </recommendedName>
</protein>
<keyword evidence="3" id="KW-0472">Membrane</keyword>
<keyword evidence="6" id="KW-1185">Reference proteome</keyword>
<evidence type="ECO:0000256" key="1">
    <source>
        <dbReference type="ARBA" id="ARBA00004141"/>
    </source>
</evidence>
<feature type="domain" description="EamA" evidence="4">
    <location>
        <begin position="38"/>
        <end position="175"/>
    </location>
</feature>
<accession>A0A0J7YPL4</accession>
<keyword evidence="3" id="KW-0812">Transmembrane</keyword>
<dbReference type="EMBL" id="KQ114835">
    <property type="protein sequence ID" value="KMS65093.1"/>
    <property type="molecule type" value="Genomic_DNA"/>
</dbReference>
<dbReference type="PANTHER" id="PTHR22911:SF137">
    <property type="entry name" value="SOLUTE CARRIER FAMILY 35 MEMBER G2-RELATED"/>
    <property type="match status" value="1"/>
</dbReference>
<dbReference type="Gramene" id="KMS65093">
    <property type="protein sequence ID" value="KMS65093"/>
    <property type="gene ID" value="BVRB_039520"/>
</dbReference>
<feature type="transmembrane region" description="Helical" evidence="3">
    <location>
        <begin position="133"/>
        <end position="151"/>
    </location>
</feature>
<name>A0A0J7YPL4_BETVV</name>
<organism evidence="5 6">
    <name type="scientific">Beta vulgaris subsp. vulgaris</name>
    <name type="common">Beet</name>
    <dbReference type="NCBI Taxonomy" id="3555"/>
    <lineage>
        <taxon>Eukaryota</taxon>
        <taxon>Viridiplantae</taxon>
        <taxon>Streptophyta</taxon>
        <taxon>Embryophyta</taxon>
        <taxon>Tracheophyta</taxon>
        <taxon>Spermatophyta</taxon>
        <taxon>Magnoliopsida</taxon>
        <taxon>eudicotyledons</taxon>
        <taxon>Gunneridae</taxon>
        <taxon>Pentapetalae</taxon>
        <taxon>Caryophyllales</taxon>
        <taxon>Chenopodiaceae</taxon>
        <taxon>Betoideae</taxon>
        <taxon>Beta</taxon>
    </lineage>
</organism>